<gene>
    <name evidence="2" type="ORF">EB796_000057</name>
</gene>
<feature type="region of interest" description="Disordered" evidence="1">
    <location>
        <begin position="139"/>
        <end position="172"/>
    </location>
</feature>
<keyword evidence="3" id="KW-1185">Reference proteome</keyword>
<dbReference type="OrthoDB" id="272810at2759"/>
<name>A0A7J7KU64_BUGNE</name>
<sequence length="268" mass="28360">MAGSKNAAGTNSFTAASTSTSNSDGQADDFQAFMPHSSSRFFAPPETRTVLDNSKIVTLGFDIHQMSLDVTSKERCLVELQVAGVKADFTQLPSQSDLSLTVHSLIVADALQSYGPDFELLVASHRNVGLDSKSGSMCSSAVMSPISPKSPHSPRSPTRSPDPESYPLPPRKQTSYTSFQTAVLSGIQKLLPVATATPLVDHKASYTGNLTSAPTSTEHRPISPVFQGEPLIKVTYVQTGAEGGESVASKSVDIVFNTLDVVGELVIS</sequence>
<organism evidence="2 3">
    <name type="scientific">Bugula neritina</name>
    <name type="common">Brown bryozoan</name>
    <name type="synonym">Sertularia neritina</name>
    <dbReference type="NCBI Taxonomy" id="10212"/>
    <lineage>
        <taxon>Eukaryota</taxon>
        <taxon>Metazoa</taxon>
        <taxon>Spiralia</taxon>
        <taxon>Lophotrochozoa</taxon>
        <taxon>Bryozoa</taxon>
        <taxon>Gymnolaemata</taxon>
        <taxon>Cheilostomatida</taxon>
        <taxon>Flustrina</taxon>
        <taxon>Buguloidea</taxon>
        <taxon>Bugulidae</taxon>
        <taxon>Bugula</taxon>
    </lineage>
</organism>
<feature type="compositionally biased region" description="Low complexity" evidence="1">
    <location>
        <begin position="1"/>
        <end position="23"/>
    </location>
</feature>
<accession>A0A7J7KU64</accession>
<protein>
    <submittedName>
        <fullName evidence="2">Uncharacterized protein</fullName>
    </submittedName>
</protein>
<dbReference type="AlphaFoldDB" id="A0A7J7KU64"/>
<feature type="compositionally biased region" description="Low complexity" evidence="1">
    <location>
        <begin position="144"/>
        <end position="163"/>
    </location>
</feature>
<dbReference type="Proteomes" id="UP000593567">
    <property type="component" value="Unassembled WGS sequence"/>
</dbReference>
<evidence type="ECO:0000256" key="1">
    <source>
        <dbReference type="SAM" id="MobiDB-lite"/>
    </source>
</evidence>
<feature type="region of interest" description="Disordered" evidence="1">
    <location>
        <begin position="1"/>
        <end position="29"/>
    </location>
</feature>
<reference evidence="2" key="1">
    <citation type="submission" date="2020-06" db="EMBL/GenBank/DDBJ databases">
        <title>Draft genome of Bugula neritina, a colonial animal packing powerful symbionts and potential medicines.</title>
        <authorList>
            <person name="Rayko M."/>
        </authorList>
    </citation>
    <scope>NUCLEOTIDE SEQUENCE [LARGE SCALE GENOMIC DNA]</scope>
    <source>
        <strain evidence="2">Kwan_BN1</strain>
    </source>
</reference>
<evidence type="ECO:0000313" key="3">
    <source>
        <dbReference type="Proteomes" id="UP000593567"/>
    </source>
</evidence>
<evidence type="ECO:0000313" key="2">
    <source>
        <dbReference type="EMBL" id="KAF6041638.1"/>
    </source>
</evidence>
<comment type="caution">
    <text evidence="2">The sequence shown here is derived from an EMBL/GenBank/DDBJ whole genome shotgun (WGS) entry which is preliminary data.</text>
</comment>
<proteinExistence type="predicted"/>
<dbReference type="EMBL" id="VXIV02000009">
    <property type="protein sequence ID" value="KAF6041638.1"/>
    <property type="molecule type" value="Genomic_DNA"/>
</dbReference>